<evidence type="ECO:0000256" key="1">
    <source>
        <dbReference type="SAM" id="MobiDB-lite"/>
    </source>
</evidence>
<dbReference type="STRING" id="867903.ThesuDRAFT_01673"/>
<dbReference type="HOGENOM" id="CLU_1531826_0_0_9"/>
<dbReference type="AlphaFoldDB" id="K6NYK2"/>
<proteinExistence type="predicted"/>
<reference evidence="2" key="1">
    <citation type="submission" date="2010-10" db="EMBL/GenBank/DDBJ databases">
        <authorList>
            <consortium name="US DOE Joint Genome Institute (JGI-PGF)"/>
            <person name="Lucas S."/>
            <person name="Copeland A."/>
            <person name="Lapidus A."/>
            <person name="Bruce D."/>
            <person name="Goodwin L."/>
            <person name="Pitluck S."/>
            <person name="Kyrpides N."/>
            <person name="Mavromatis K."/>
            <person name="Detter J.C."/>
            <person name="Han C."/>
            <person name="Land M."/>
            <person name="Hauser L."/>
            <person name="Markowitz V."/>
            <person name="Cheng J.-F."/>
            <person name="Hugenholtz P."/>
            <person name="Woyke T."/>
            <person name="Wu D."/>
            <person name="Pukall R."/>
            <person name="Wahrenburg C."/>
            <person name="Brambilla E."/>
            <person name="Klenk H.-P."/>
            <person name="Eisen J.A."/>
        </authorList>
    </citation>
    <scope>NUCLEOTIDE SEQUENCE [LARGE SCALE GENOMIC DNA]</scope>
    <source>
        <strain evidence="2">DSM 13965</strain>
    </source>
</reference>
<accession>K6NYK2</accession>
<feature type="region of interest" description="Disordered" evidence="1">
    <location>
        <begin position="130"/>
        <end position="175"/>
    </location>
</feature>
<reference evidence="2" key="2">
    <citation type="submission" date="2012-10" db="EMBL/GenBank/DDBJ databases">
        <title>Improved high-quality draft of Thermaerobacter subterraneus C21, DSM 13965.</title>
        <authorList>
            <consortium name="DOE Joint Genome Institute"/>
            <person name="Eisen J."/>
            <person name="Huntemann M."/>
            <person name="Wei C.-L."/>
            <person name="Han J."/>
            <person name="Detter J.C."/>
            <person name="Han C."/>
            <person name="Tapia R."/>
            <person name="Chen A."/>
            <person name="Kyrpides N."/>
            <person name="Mavromatis K."/>
            <person name="Markowitz V."/>
            <person name="Szeto E."/>
            <person name="Ivanova N."/>
            <person name="Mikhailova N."/>
            <person name="Ovchinnikova G."/>
            <person name="Pagani I."/>
            <person name="Pati A."/>
            <person name="Goodwin L."/>
            <person name="Nordberg H.P."/>
            <person name="Cantor M.N."/>
            <person name="Hua S.X."/>
            <person name="Woyke T."/>
            <person name="Eisen J."/>
            <person name="Klenk H.-P."/>
        </authorList>
    </citation>
    <scope>NUCLEOTIDE SEQUENCE [LARGE SCALE GENOMIC DNA]</scope>
    <source>
        <strain evidence="2">DSM 13965</strain>
    </source>
</reference>
<sequence length="175" mass="17849">MNPVPQSGGGLEAGGAVAGVLPLPGARREEQPARRALRSFGCNPVWEEDGRVIPPAVVAAIMAAVEAEAGQPVRVLRIEPLGPAPASPSWAGGGAAGILGRNPIAGSPALPTAGGGWPQPWALAGRQELMAAGTAMQARPRRPHPPAAQRPDGRQQAPAQDASTRQGRKDGRTRG</sequence>
<evidence type="ECO:0000313" key="2">
    <source>
        <dbReference type="EMBL" id="EKP93955.1"/>
    </source>
</evidence>
<gene>
    <name evidence="2" type="ORF">ThesuDRAFT_01673</name>
</gene>
<protein>
    <submittedName>
        <fullName evidence="2">Uncharacterized protein</fullName>
    </submittedName>
</protein>
<organism evidence="2 3">
    <name type="scientific">Thermaerobacter subterraneus DSM 13965</name>
    <dbReference type="NCBI Taxonomy" id="867903"/>
    <lineage>
        <taxon>Bacteria</taxon>
        <taxon>Bacillati</taxon>
        <taxon>Bacillota</taxon>
        <taxon>Clostridia</taxon>
        <taxon>Eubacteriales</taxon>
        <taxon>Clostridiales Family XVII. Incertae Sedis</taxon>
        <taxon>Thermaerobacter</taxon>
    </lineage>
</organism>
<name>K6NYK2_9FIRM</name>
<dbReference type="Proteomes" id="UP000005710">
    <property type="component" value="Unassembled WGS sequence"/>
</dbReference>
<evidence type="ECO:0000313" key="3">
    <source>
        <dbReference type="Proteomes" id="UP000005710"/>
    </source>
</evidence>
<comment type="caution">
    <text evidence="2">The sequence shown here is derived from an EMBL/GenBank/DDBJ whole genome shotgun (WGS) entry which is preliminary data.</text>
</comment>
<dbReference type="EMBL" id="AENY02000003">
    <property type="protein sequence ID" value="EKP93955.1"/>
    <property type="molecule type" value="Genomic_DNA"/>
</dbReference>
<keyword evidence="3" id="KW-1185">Reference proteome</keyword>